<gene>
    <name evidence="2" type="ORF">SAMN05878482_103195</name>
</gene>
<feature type="compositionally biased region" description="Low complexity" evidence="1">
    <location>
        <begin position="53"/>
        <end position="68"/>
    </location>
</feature>
<sequence>MNYKAIVSSAMMALVITGCSPNDKENASENLGLNRTNQDNLDNPMNVSDTRQNVNDNNYKNDNGNGINDMRVSEDVSNRVEALKEVSNASVIVTENNAYVGAVLKDGGDKDISNDLKERVADAVRGADPSVDQVYVSTNPDFVQRMKGYANDIENGKPVAGFAEEFRELVTRIFPSPK</sequence>
<name>A0A9X8R913_9BACI</name>
<dbReference type="InterPro" id="IPR014247">
    <property type="entry name" value="Spore_lipoprot_YhcN/YlaJ"/>
</dbReference>
<proteinExistence type="predicted"/>
<feature type="compositionally biased region" description="Polar residues" evidence="1">
    <location>
        <begin position="28"/>
        <end position="52"/>
    </location>
</feature>
<organism evidence="2 3">
    <name type="scientific">Peribacillus simplex</name>
    <dbReference type="NCBI Taxonomy" id="1478"/>
    <lineage>
        <taxon>Bacteria</taxon>
        <taxon>Bacillati</taxon>
        <taxon>Bacillota</taxon>
        <taxon>Bacilli</taxon>
        <taxon>Bacillales</taxon>
        <taxon>Bacillaceae</taxon>
        <taxon>Peribacillus</taxon>
    </lineage>
</organism>
<dbReference type="RefSeq" id="WP_076368197.1">
    <property type="nucleotide sequence ID" value="NZ_FTMX01000003.1"/>
</dbReference>
<dbReference type="GO" id="GO:0030435">
    <property type="term" value="P:sporulation resulting in formation of a cellular spore"/>
    <property type="evidence" value="ECO:0007669"/>
    <property type="project" value="InterPro"/>
</dbReference>
<accession>A0A9X8R913</accession>
<dbReference type="AlphaFoldDB" id="A0A9X8R913"/>
<dbReference type="Pfam" id="PF09580">
    <property type="entry name" value="Spore_YhcN_YlaJ"/>
    <property type="match status" value="1"/>
</dbReference>
<feature type="region of interest" description="Disordered" evidence="1">
    <location>
        <begin position="26"/>
        <end position="68"/>
    </location>
</feature>
<evidence type="ECO:0000256" key="1">
    <source>
        <dbReference type="SAM" id="MobiDB-lite"/>
    </source>
</evidence>
<keyword evidence="2" id="KW-0449">Lipoprotein</keyword>
<dbReference type="InterPro" id="IPR019076">
    <property type="entry name" value="Spore_lipoprot_YhcN/YlaJ-like"/>
</dbReference>
<evidence type="ECO:0000313" key="3">
    <source>
        <dbReference type="Proteomes" id="UP000185829"/>
    </source>
</evidence>
<dbReference type="PROSITE" id="PS51257">
    <property type="entry name" value="PROKAR_LIPOPROTEIN"/>
    <property type="match status" value="1"/>
</dbReference>
<comment type="caution">
    <text evidence="2">The sequence shown here is derived from an EMBL/GenBank/DDBJ whole genome shotgun (WGS) entry which is preliminary data.</text>
</comment>
<protein>
    <submittedName>
        <fullName evidence="2">Sporulation lipoprotein, YhcN/YlaJ family</fullName>
    </submittedName>
</protein>
<dbReference type="Proteomes" id="UP000185829">
    <property type="component" value="Unassembled WGS sequence"/>
</dbReference>
<evidence type="ECO:0000313" key="2">
    <source>
        <dbReference type="EMBL" id="SIR27770.1"/>
    </source>
</evidence>
<reference evidence="2 3" key="1">
    <citation type="submission" date="2017-01" db="EMBL/GenBank/DDBJ databases">
        <authorList>
            <person name="Varghese N."/>
            <person name="Submissions S."/>
        </authorList>
    </citation>
    <scope>NUCLEOTIDE SEQUENCE [LARGE SCALE GENOMIC DNA]</scope>
    <source>
        <strain evidence="2 3">RUG2-6</strain>
    </source>
</reference>
<dbReference type="EMBL" id="FTMX01000003">
    <property type="protein sequence ID" value="SIR27770.1"/>
    <property type="molecule type" value="Genomic_DNA"/>
</dbReference>
<dbReference type="NCBIfam" id="TIGR02898">
    <property type="entry name" value="spore_YhcN_YlaJ"/>
    <property type="match status" value="1"/>
</dbReference>